<dbReference type="InterPro" id="IPR025197">
    <property type="entry name" value="DUF4116"/>
</dbReference>
<dbReference type="Pfam" id="PF13475">
    <property type="entry name" value="DUF4116"/>
    <property type="match status" value="3"/>
</dbReference>
<reference evidence="2" key="1">
    <citation type="submission" date="2018-05" db="EMBL/GenBank/DDBJ databases">
        <authorList>
            <person name="Lanie J.A."/>
            <person name="Ng W.-L."/>
            <person name="Kazmierczak K.M."/>
            <person name="Andrzejewski T.M."/>
            <person name="Davidsen T.M."/>
            <person name="Wayne K.J."/>
            <person name="Tettelin H."/>
            <person name="Glass J.I."/>
            <person name="Rusch D."/>
            <person name="Podicherti R."/>
            <person name="Tsui H.-C.T."/>
            <person name="Winkler M.E."/>
        </authorList>
    </citation>
    <scope>NUCLEOTIDE SEQUENCE</scope>
</reference>
<accession>A0A382Z9T3</accession>
<gene>
    <name evidence="2" type="ORF">METZ01_LOCUS445105</name>
</gene>
<protein>
    <recommendedName>
        <fullName evidence="1">DUF4116 domain-containing protein</fullName>
    </recommendedName>
</protein>
<dbReference type="EMBL" id="UINC01182186">
    <property type="protein sequence ID" value="SVD92251.1"/>
    <property type="molecule type" value="Genomic_DNA"/>
</dbReference>
<sequence>EIVLAAVRNDGEALKYANDGIKADREIVLAAVQKNGDALQYASDGLKADREIVLAAVQNDGNALKYASDELRADREIGIAAVKQNRFASRFSLHREIVLAGIQRGSWELQYVSEEFRADREIVMTAVQNDGRSIKYASEELRADPEIIQNSKFRNSLPLLNAGRDVDYNNLRELNDPKEFQALRKRWQECLEKIEALEIYVDESSVDCASAIFRIGNWCWHSCLEKSQYDDADRLGQHFGGPMYTCEKYPWPADDEGCA</sequence>
<evidence type="ECO:0000259" key="1">
    <source>
        <dbReference type="Pfam" id="PF13475"/>
    </source>
</evidence>
<feature type="non-terminal residue" evidence="2">
    <location>
        <position position="1"/>
    </location>
</feature>
<organism evidence="2">
    <name type="scientific">marine metagenome</name>
    <dbReference type="NCBI Taxonomy" id="408172"/>
    <lineage>
        <taxon>unclassified sequences</taxon>
        <taxon>metagenomes</taxon>
        <taxon>ecological metagenomes</taxon>
    </lineage>
</organism>
<name>A0A382Z9T3_9ZZZZ</name>
<feature type="domain" description="DUF4116" evidence="1">
    <location>
        <begin position="49"/>
        <end position="90"/>
    </location>
</feature>
<evidence type="ECO:0000313" key="2">
    <source>
        <dbReference type="EMBL" id="SVD92251.1"/>
    </source>
</evidence>
<feature type="domain" description="DUF4116" evidence="1">
    <location>
        <begin position="1"/>
        <end position="47"/>
    </location>
</feature>
<feature type="non-terminal residue" evidence="2">
    <location>
        <position position="259"/>
    </location>
</feature>
<feature type="domain" description="DUF4116" evidence="1">
    <location>
        <begin position="95"/>
        <end position="142"/>
    </location>
</feature>
<proteinExistence type="predicted"/>
<dbReference type="AlphaFoldDB" id="A0A382Z9T3"/>